<dbReference type="PROSITE" id="PS00518">
    <property type="entry name" value="ZF_RING_1"/>
    <property type="match status" value="1"/>
</dbReference>
<comment type="subcellular location">
    <subcellularLocation>
        <location evidence="1">Nucleus</location>
    </subcellularLocation>
</comment>
<evidence type="ECO:0000259" key="13">
    <source>
        <dbReference type="PROSITE" id="PS50089"/>
    </source>
</evidence>
<evidence type="ECO:0000256" key="3">
    <source>
        <dbReference type="ARBA" id="ARBA00022723"/>
    </source>
</evidence>
<dbReference type="InterPro" id="IPR049730">
    <property type="entry name" value="SNF2/RAD54-like_C"/>
</dbReference>
<keyword evidence="4" id="KW-0547">Nucleotide-binding</keyword>
<evidence type="ECO:0000256" key="4">
    <source>
        <dbReference type="ARBA" id="ARBA00022741"/>
    </source>
</evidence>
<dbReference type="AlphaFoldDB" id="A0A0C3QER7"/>
<evidence type="ECO:0000256" key="6">
    <source>
        <dbReference type="ARBA" id="ARBA00022801"/>
    </source>
</evidence>
<protein>
    <submittedName>
        <fullName evidence="16">Uncharacterized protein</fullName>
    </submittedName>
</protein>
<organism evidence="16 17">
    <name type="scientific">Tulasnella calospora MUT 4182</name>
    <dbReference type="NCBI Taxonomy" id="1051891"/>
    <lineage>
        <taxon>Eukaryota</taxon>
        <taxon>Fungi</taxon>
        <taxon>Dikarya</taxon>
        <taxon>Basidiomycota</taxon>
        <taxon>Agaricomycotina</taxon>
        <taxon>Agaricomycetes</taxon>
        <taxon>Cantharellales</taxon>
        <taxon>Tulasnellaceae</taxon>
        <taxon>Tulasnella</taxon>
    </lineage>
</organism>
<dbReference type="SUPFAM" id="SSF52540">
    <property type="entry name" value="P-loop containing nucleoside triphosphate hydrolases"/>
    <property type="match status" value="2"/>
</dbReference>
<evidence type="ECO:0000313" key="17">
    <source>
        <dbReference type="Proteomes" id="UP000054248"/>
    </source>
</evidence>
<dbReference type="GO" id="GO:0016818">
    <property type="term" value="F:hydrolase activity, acting on acid anhydrides, in phosphorus-containing anhydrides"/>
    <property type="evidence" value="ECO:0007669"/>
    <property type="project" value="InterPro"/>
</dbReference>
<feature type="domain" description="RING-type" evidence="13">
    <location>
        <begin position="657"/>
        <end position="695"/>
    </location>
</feature>
<dbReference type="Pfam" id="PF13923">
    <property type="entry name" value="zf-C3HC4_2"/>
    <property type="match status" value="1"/>
</dbReference>
<dbReference type="PANTHER" id="PTHR45626">
    <property type="entry name" value="TRANSCRIPTION TERMINATION FACTOR 2-RELATED"/>
    <property type="match status" value="1"/>
</dbReference>
<keyword evidence="8" id="KW-0862">Zinc</keyword>
<name>A0A0C3QER7_9AGAM</name>
<keyword evidence="6" id="KW-0378">Hydrolase</keyword>
<dbReference type="Gene3D" id="3.30.70.2330">
    <property type="match status" value="1"/>
</dbReference>
<dbReference type="Gene3D" id="3.30.40.10">
    <property type="entry name" value="Zinc/RING finger domain, C3HC4 (zinc finger)"/>
    <property type="match status" value="1"/>
</dbReference>
<dbReference type="GO" id="GO:0003676">
    <property type="term" value="F:nucleic acid binding"/>
    <property type="evidence" value="ECO:0007669"/>
    <property type="project" value="InterPro"/>
</dbReference>
<dbReference type="InterPro" id="IPR013083">
    <property type="entry name" value="Znf_RING/FYVE/PHD"/>
</dbReference>
<evidence type="ECO:0000256" key="7">
    <source>
        <dbReference type="ARBA" id="ARBA00022806"/>
    </source>
</evidence>
<keyword evidence="3" id="KW-0479">Metal-binding</keyword>
<evidence type="ECO:0000256" key="12">
    <source>
        <dbReference type="SAM" id="MobiDB-lite"/>
    </source>
</evidence>
<dbReference type="InterPro" id="IPR001841">
    <property type="entry name" value="Znf_RING"/>
</dbReference>
<dbReference type="SUPFAM" id="SSF57850">
    <property type="entry name" value="RING/U-box"/>
    <property type="match status" value="1"/>
</dbReference>
<keyword evidence="17" id="KW-1185">Reference proteome</keyword>
<dbReference type="InterPro" id="IPR014001">
    <property type="entry name" value="Helicase_ATP-bd"/>
</dbReference>
<dbReference type="GO" id="GO:0004386">
    <property type="term" value="F:helicase activity"/>
    <property type="evidence" value="ECO:0007669"/>
    <property type="project" value="UniProtKB-KW"/>
</dbReference>
<evidence type="ECO:0000259" key="15">
    <source>
        <dbReference type="PROSITE" id="PS51194"/>
    </source>
</evidence>
<dbReference type="SMART" id="SM00184">
    <property type="entry name" value="RING"/>
    <property type="match status" value="1"/>
</dbReference>
<dbReference type="SMART" id="SM00490">
    <property type="entry name" value="HELICc"/>
    <property type="match status" value="1"/>
</dbReference>
<dbReference type="Proteomes" id="UP000054248">
    <property type="component" value="Unassembled WGS sequence"/>
</dbReference>
<evidence type="ECO:0000256" key="9">
    <source>
        <dbReference type="ARBA" id="ARBA00022840"/>
    </source>
</evidence>
<dbReference type="InterPro" id="IPR001650">
    <property type="entry name" value="Helicase_C-like"/>
</dbReference>
<dbReference type="PROSITE" id="PS51194">
    <property type="entry name" value="HELICASE_CTER"/>
    <property type="match status" value="1"/>
</dbReference>
<dbReference type="Gene3D" id="3.40.50.10810">
    <property type="entry name" value="Tandem AAA-ATPase domain"/>
    <property type="match status" value="1"/>
</dbReference>
<dbReference type="GO" id="GO:0006281">
    <property type="term" value="P:DNA repair"/>
    <property type="evidence" value="ECO:0007669"/>
    <property type="project" value="TreeGrafter"/>
</dbReference>
<dbReference type="SMART" id="SM00910">
    <property type="entry name" value="HIRAN"/>
    <property type="match status" value="1"/>
</dbReference>
<sequence length="951" mass="105105">MEEAPQVSSSSSKASLDRDHSTAPLATQIVAEEDLDAVNNEPAYEPDEIYVPFPTKIVGVRYYTGMVGAGELVSVVREPTNQYDRNAIRVLNASGTQVGHLPRTVAAKLAPLMDQSRVSVEGVMKNGNLSGRFAYELDMTLNICGPSNPARRKELEPLLNWATPGQRGFPIPGSNQTGVVGTSLSPKKGQRNASAAGPSNAVSQLQQEQLIAAQKAIELSRMMAGLAKVDDSARRATVLDALCGEDILELPVHEDPPSKAKGQLKNDLLRHQCQALRWCIAHETPELPKRETAPPVQFWQFRKNGPQAYYFNIATKTPQSAAPAIGRGAIMADSMGLGKTLTMLSLVIATLDDVPSAHSNATLIIAPLSVLSNWTTQIDDHITEGTLRTYVYHGDGRDAAAAAMARYDVVITTYEMVSRDWRGGKLAAPAKKKAKTDGGLFGVKWKRIILDEGHNIRNPKTKTSQAICELEAERRWVVTGTPIVSAKDIDLGSLLKFLKVCTPLDQHEYFNRLLARPLSKADPQAAALLKALMSSICLRRTKEMRDKDGKPLVPLPPVEVTVVRVALNEEERKLYDDIFSESYASTILFTNVLSMLTRLRQLVLHPSLIPPNYLEDLRKANNQNDAAAHPPSRALGPDEVAMLQATLWQAIQDAEECSVCFDMLNNPRILPCSHYFCLECIREVISRQQKCPMDRRVVSEGDLIEPPPPPPEEEFEEDGGVDYDALDEDEAVESPPPPPASSKIQHLISLLQLIPSTEKSLVFSQFTSFLDQIAVQIPFVRFDGSMPQKKRAEVLKQFAVPLKDPNETESEDEFPVQTRRAKGKAKASSIRPSALQVPVVMLISLKAGALGLNLTAASRVFLMDPWWQSAIELQAIDRVNRIGQTKDVYVYQMVADDTVETRVLAIQERKQLLVEQAFSGTRRNETHRQKKEARLNDLVEVFGKRGPTKKR</sequence>
<evidence type="ECO:0000256" key="8">
    <source>
        <dbReference type="ARBA" id="ARBA00022833"/>
    </source>
</evidence>
<evidence type="ECO:0000256" key="1">
    <source>
        <dbReference type="ARBA" id="ARBA00004123"/>
    </source>
</evidence>
<feature type="region of interest" description="Disordered" evidence="12">
    <location>
        <begin position="181"/>
        <end position="202"/>
    </location>
</feature>
<dbReference type="Pfam" id="PF00176">
    <property type="entry name" value="SNF2-rel_dom"/>
    <property type="match status" value="1"/>
</dbReference>
<dbReference type="InterPro" id="IPR014905">
    <property type="entry name" value="HIRAN"/>
</dbReference>
<keyword evidence="10" id="KW-0539">Nucleus</keyword>
<dbReference type="PROSITE" id="PS51192">
    <property type="entry name" value="HELICASE_ATP_BIND_1"/>
    <property type="match status" value="1"/>
</dbReference>
<dbReference type="GO" id="GO:0005634">
    <property type="term" value="C:nucleus"/>
    <property type="evidence" value="ECO:0007669"/>
    <property type="project" value="UniProtKB-SubCell"/>
</dbReference>
<keyword evidence="7" id="KW-0347">Helicase</keyword>
<reference evidence="17" key="2">
    <citation type="submission" date="2015-01" db="EMBL/GenBank/DDBJ databases">
        <title>Evolutionary Origins and Diversification of the Mycorrhizal Mutualists.</title>
        <authorList>
            <consortium name="DOE Joint Genome Institute"/>
            <consortium name="Mycorrhizal Genomics Consortium"/>
            <person name="Kohler A."/>
            <person name="Kuo A."/>
            <person name="Nagy L.G."/>
            <person name="Floudas D."/>
            <person name="Copeland A."/>
            <person name="Barry K.W."/>
            <person name="Cichocki N."/>
            <person name="Veneault-Fourrey C."/>
            <person name="LaButti K."/>
            <person name="Lindquist E.A."/>
            <person name="Lipzen A."/>
            <person name="Lundell T."/>
            <person name="Morin E."/>
            <person name="Murat C."/>
            <person name="Riley R."/>
            <person name="Ohm R."/>
            <person name="Sun H."/>
            <person name="Tunlid A."/>
            <person name="Henrissat B."/>
            <person name="Grigoriev I.V."/>
            <person name="Hibbett D.S."/>
            <person name="Martin F."/>
        </authorList>
    </citation>
    <scope>NUCLEOTIDE SEQUENCE [LARGE SCALE GENOMIC DNA]</scope>
    <source>
        <strain evidence="17">MUT 4182</strain>
    </source>
</reference>
<evidence type="ECO:0000256" key="2">
    <source>
        <dbReference type="ARBA" id="ARBA00007025"/>
    </source>
</evidence>
<dbReference type="InterPro" id="IPR027417">
    <property type="entry name" value="P-loop_NTPase"/>
</dbReference>
<dbReference type="HOGENOM" id="CLU_000315_2_5_1"/>
<dbReference type="OrthoDB" id="448448at2759"/>
<evidence type="ECO:0000256" key="11">
    <source>
        <dbReference type="PROSITE-ProRule" id="PRU00175"/>
    </source>
</evidence>
<dbReference type="Pfam" id="PF08797">
    <property type="entry name" value="HIRAN"/>
    <property type="match status" value="1"/>
</dbReference>
<dbReference type="GO" id="GO:0005524">
    <property type="term" value="F:ATP binding"/>
    <property type="evidence" value="ECO:0007669"/>
    <property type="project" value="UniProtKB-KW"/>
</dbReference>
<dbReference type="GO" id="GO:0008094">
    <property type="term" value="F:ATP-dependent activity, acting on DNA"/>
    <property type="evidence" value="ECO:0007669"/>
    <property type="project" value="TreeGrafter"/>
</dbReference>
<proteinExistence type="inferred from homology"/>
<accession>A0A0C3QER7</accession>
<dbReference type="GO" id="GO:0008270">
    <property type="term" value="F:zinc ion binding"/>
    <property type="evidence" value="ECO:0007669"/>
    <property type="project" value="UniProtKB-KW"/>
</dbReference>
<comment type="similarity">
    <text evidence="2">Belongs to the SNF2/RAD54 helicase family.</text>
</comment>
<dbReference type="InterPro" id="IPR038718">
    <property type="entry name" value="SNF2-like_sf"/>
</dbReference>
<dbReference type="PROSITE" id="PS50089">
    <property type="entry name" value="ZF_RING_2"/>
    <property type="match status" value="1"/>
</dbReference>
<reference evidence="16 17" key="1">
    <citation type="submission" date="2014-04" db="EMBL/GenBank/DDBJ databases">
        <authorList>
            <consortium name="DOE Joint Genome Institute"/>
            <person name="Kuo A."/>
            <person name="Girlanda M."/>
            <person name="Perotto S."/>
            <person name="Kohler A."/>
            <person name="Nagy L.G."/>
            <person name="Floudas D."/>
            <person name="Copeland A."/>
            <person name="Barry K.W."/>
            <person name="Cichocki N."/>
            <person name="Veneault-Fourrey C."/>
            <person name="LaButti K."/>
            <person name="Lindquist E.A."/>
            <person name="Lipzen A."/>
            <person name="Lundell T."/>
            <person name="Morin E."/>
            <person name="Murat C."/>
            <person name="Sun H."/>
            <person name="Tunlid A."/>
            <person name="Henrissat B."/>
            <person name="Grigoriev I.V."/>
            <person name="Hibbett D.S."/>
            <person name="Martin F."/>
            <person name="Nordberg H.P."/>
            <person name="Cantor M.N."/>
            <person name="Hua S.X."/>
        </authorList>
    </citation>
    <scope>NUCLEOTIDE SEQUENCE [LARGE SCALE GENOMIC DNA]</scope>
    <source>
        <strain evidence="16 17">MUT 4182</strain>
    </source>
</reference>
<dbReference type="Pfam" id="PF00271">
    <property type="entry name" value="Helicase_C"/>
    <property type="match status" value="2"/>
</dbReference>
<dbReference type="SMART" id="SM00487">
    <property type="entry name" value="DEXDc"/>
    <property type="match status" value="1"/>
</dbReference>
<feature type="domain" description="Helicase ATP-binding" evidence="14">
    <location>
        <begin position="320"/>
        <end position="500"/>
    </location>
</feature>
<gene>
    <name evidence="16" type="ORF">M407DRAFT_226612</name>
</gene>
<evidence type="ECO:0000256" key="5">
    <source>
        <dbReference type="ARBA" id="ARBA00022771"/>
    </source>
</evidence>
<dbReference type="InterPro" id="IPR050628">
    <property type="entry name" value="SNF2_RAD54_helicase_TF"/>
</dbReference>
<dbReference type="PANTHER" id="PTHR45626:SF17">
    <property type="entry name" value="HELICASE-LIKE TRANSCRIPTION FACTOR"/>
    <property type="match status" value="1"/>
</dbReference>
<feature type="region of interest" description="Disordered" evidence="12">
    <location>
        <begin position="698"/>
        <end position="718"/>
    </location>
</feature>
<keyword evidence="9" id="KW-0067">ATP-binding</keyword>
<dbReference type="InterPro" id="IPR017907">
    <property type="entry name" value="Znf_RING_CS"/>
</dbReference>
<dbReference type="Gene3D" id="3.40.50.300">
    <property type="entry name" value="P-loop containing nucleotide triphosphate hydrolases"/>
    <property type="match status" value="1"/>
</dbReference>
<keyword evidence="5 11" id="KW-0863">Zinc-finger</keyword>
<evidence type="ECO:0000256" key="10">
    <source>
        <dbReference type="ARBA" id="ARBA00023242"/>
    </source>
</evidence>
<dbReference type="CDD" id="cd18793">
    <property type="entry name" value="SF2_C_SNF"/>
    <property type="match status" value="1"/>
</dbReference>
<feature type="domain" description="Helicase C-terminal" evidence="15">
    <location>
        <begin position="749"/>
        <end position="926"/>
    </location>
</feature>
<evidence type="ECO:0000313" key="16">
    <source>
        <dbReference type="EMBL" id="KIO29735.1"/>
    </source>
</evidence>
<feature type="region of interest" description="Disordered" evidence="12">
    <location>
        <begin position="1"/>
        <end position="24"/>
    </location>
</feature>
<dbReference type="STRING" id="1051891.A0A0C3QER7"/>
<dbReference type="InterPro" id="IPR000330">
    <property type="entry name" value="SNF2_N"/>
</dbReference>
<evidence type="ECO:0000259" key="14">
    <source>
        <dbReference type="PROSITE" id="PS51192"/>
    </source>
</evidence>
<dbReference type="EMBL" id="KN822979">
    <property type="protein sequence ID" value="KIO29735.1"/>
    <property type="molecule type" value="Genomic_DNA"/>
</dbReference>